<accession>A0ABT0G6K8</accession>
<proteinExistence type="predicted"/>
<keyword evidence="1" id="KW-0732">Signal</keyword>
<feature type="signal peptide" evidence="1">
    <location>
        <begin position="1"/>
        <end position="31"/>
    </location>
</feature>
<gene>
    <name evidence="2" type="ORF">MF672_039495</name>
</gene>
<comment type="caution">
    <text evidence="2">The sequence shown here is derived from an EMBL/GenBank/DDBJ whole genome shotgun (WGS) entry which is preliminary data.</text>
</comment>
<sequence length="148" mass="15766">MQGMSFVLARWAGALAVAAGVVAGPAGSARAADGWQSWGAWTWDADPITHQRFACRNYVDATVAKGRRLLISGSFTCTKGLGGALSVTANVSGGIRTRYCRAIDLSDRTCYLSFYIPLQAKSRSWVVVAVSHIGGATEPRAARIAFQR</sequence>
<name>A0ABT0G6K8_9ACTN</name>
<keyword evidence="3" id="KW-1185">Reference proteome</keyword>
<feature type="chain" id="PRO_5047292905" description="Secreted protein" evidence="1">
    <location>
        <begin position="32"/>
        <end position="148"/>
    </location>
</feature>
<evidence type="ECO:0000256" key="1">
    <source>
        <dbReference type="SAM" id="SignalP"/>
    </source>
</evidence>
<evidence type="ECO:0000313" key="2">
    <source>
        <dbReference type="EMBL" id="MCK2219840.1"/>
    </source>
</evidence>
<dbReference type="RefSeq" id="WP_242373896.1">
    <property type="nucleotide sequence ID" value="NZ_JAKRKC020000002.1"/>
</dbReference>
<dbReference type="Proteomes" id="UP001317259">
    <property type="component" value="Unassembled WGS sequence"/>
</dbReference>
<dbReference type="EMBL" id="JAKRKC020000002">
    <property type="protein sequence ID" value="MCK2219840.1"/>
    <property type="molecule type" value="Genomic_DNA"/>
</dbReference>
<reference evidence="2 3" key="1">
    <citation type="submission" date="2022-04" db="EMBL/GenBank/DDBJ databases">
        <title>Genome draft of Actinomadura sp. ATCC 31491.</title>
        <authorList>
            <person name="Shi X."/>
            <person name="Du Y."/>
        </authorList>
    </citation>
    <scope>NUCLEOTIDE SEQUENCE [LARGE SCALE GENOMIC DNA]</scope>
    <source>
        <strain evidence="2 3">ATCC 31491</strain>
    </source>
</reference>
<protein>
    <recommendedName>
        <fullName evidence="4">Secreted protein</fullName>
    </recommendedName>
</protein>
<organism evidence="2 3">
    <name type="scientific">Actinomadura luzonensis</name>
    <dbReference type="NCBI Taxonomy" id="2805427"/>
    <lineage>
        <taxon>Bacteria</taxon>
        <taxon>Bacillati</taxon>
        <taxon>Actinomycetota</taxon>
        <taxon>Actinomycetes</taxon>
        <taxon>Streptosporangiales</taxon>
        <taxon>Thermomonosporaceae</taxon>
        <taxon>Actinomadura</taxon>
    </lineage>
</organism>
<evidence type="ECO:0008006" key="4">
    <source>
        <dbReference type="Google" id="ProtNLM"/>
    </source>
</evidence>
<evidence type="ECO:0000313" key="3">
    <source>
        <dbReference type="Proteomes" id="UP001317259"/>
    </source>
</evidence>